<sequence>MAPSFMTIPPELRKMIYDLAFTSDPTTPKHAALAERVPAGLAIRLTSRFIANESQRCYLKAARHYDTVRATLIDDIVTHYEARTVKVHATGIFAPQYEAVSLHNVALSLCHPNPRCKHACAERGCYMCPDPVHHNCFDCGRNVAVALYLKGPGQGLEAPLLTIPGSEGHGTRLGTWLEHFTGEIAIEVREETTYAMYIPDAESCTGFKQEMGKVTKSSPWAFRWWYIEWHRQWFVDLRCEMRRRAVSSYYKHNRTLKFTEDWIMKLEKTQPKWDSIQQLGKHFAVHGEIAWKAEYKKRVEAAVAKNGGDVDAFIPAFDQKKDEKTCRDAEWFG</sequence>
<dbReference type="GeneID" id="71981851"/>
<proteinExistence type="predicted"/>
<dbReference type="AlphaFoldDB" id="A0A9Q8P2Z1"/>
<gene>
    <name evidence="1" type="ORF">CLAFUR5_01973</name>
</gene>
<dbReference type="KEGG" id="ffu:CLAFUR5_01973"/>
<dbReference type="EMBL" id="CP090163">
    <property type="protein sequence ID" value="UJO11177.1"/>
    <property type="molecule type" value="Genomic_DNA"/>
</dbReference>
<evidence type="ECO:0000313" key="2">
    <source>
        <dbReference type="Proteomes" id="UP000756132"/>
    </source>
</evidence>
<accession>A0A9Q8P2Z1</accession>
<dbReference type="Proteomes" id="UP000756132">
    <property type="component" value="Chromosome 1"/>
</dbReference>
<evidence type="ECO:0000313" key="1">
    <source>
        <dbReference type="EMBL" id="UJO11177.1"/>
    </source>
</evidence>
<reference evidence="1" key="2">
    <citation type="journal article" date="2022" name="Microb. Genom.">
        <title>A chromosome-scale genome assembly of the tomato pathogen Cladosporium fulvum reveals a compartmentalized genome architecture and the presence of a dispensable chromosome.</title>
        <authorList>
            <person name="Zaccaron A.Z."/>
            <person name="Chen L.H."/>
            <person name="Samaras A."/>
            <person name="Stergiopoulos I."/>
        </authorList>
    </citation>
    <scope>NUCLEOTIDE SEQUENCE</scope>
    <source>
        <strain evidence="1">Race5_Kim</strain>
    </source>
</reference>
<protein>
    <submittedName>
        <fullName evidence="1">Uncharacterized protein</fullName>
    </submittedName>
</protein>
<name>A0A9Q8P2Z1_PASFU</name>
<keyword evidence="2" id="KW-1185">Reference proteome</keyword>
<dbReference type="OMA" id="PRCKHAC"/>
<organism evidence="1 2">
    <name type="scientific">Passalora fulva</name>
    <name type="common">Tomato leaf mold</name>
    <name type="synonym">Cladosporium fulvum</name>
    <dbReference type="NCBI Taxonomy" id="5499"/>
    <lineage>
        <taxon>Eukaryota</taxon>
        <taxon>Fungi</taxon>
        <taxon>Dikarya</taxon>
        <taxon>Ascomycota</taxon>
        <taxon>Pezizomycotina</taxon>
        <taxon>Dothideomycetes</taxon>
        <taxon>Dothideomycetidae</taxon>
        <taxon>Mycosphaerellales</taxon>
        <taxon>Mycosphaerellaceae</taxon>
        <taxon>Fulvia</taxon>
    </lineage>
</organism>
<dbReference type="RefSeq" id="XP_047755543.1">
    <property type="nucleotide sequence ID" value="XM_047901121.1"/>
</dbReference>
<dbReference type="OrthoDB" id="3643382at2759"/>
<reference evidence="1" key="1">
    <citation type="submission" date="2021-12" db="EMBL/GenBank/DDBJ databases">
        <authorList>
            <person name="Zaccaron A."/>
            <person name="Stergiopoulos I."/>
        </authorList>
    </citation>
    <scope>NUCLEOTIDE SEQUENCE</scope>
    <source>
        <strain evidence="1">Race5_Kim</strain>
    </source>
</reference>